<sequence>MEFEDEANKYNTSEIDWARNRMIHEKEEEHTKTSHVMKKLILILVMGVDQNVKKKTHRWKTLIPKSIMEMNMRILKEMTMKEIHGRERMNISSVKERGITKVSKNTESSLMKEIVISS</sequence>
<protein>
    <submittedName>
        <fullName evidence="1">Uncharacterized protein</fullName>
    </submittedName>
</protein>
<organism evidence="1 2">
    <name type="scientific">Eutrema salsugineum</name>
    <name type="common">Saltwater cress</name>
    <name type="synonym">Sisymbrium salsugineum</name>
    <dbReference type="NCBI Taxonomy" id="72664"/>
    <lineage>
        <taxon>Eukaryota</taxon>
        <taxon>Viridiplantae</taxon>
        <taxon>Streptophyta</taxon>
        <taxon>Embryophyta</taxon>
        <taxon>Tracheophyta</taxon>
        <taxon>Spermatophyta</taxon>
        <taxon>Magnoliopsida</taxon>
        <taxon>eudicotyledons</taxon>
        <taxon>Gunneridae</taxon>
        <taxon>Pentapetalae</taxon>
        <taxon>rosids</taxon>
        <taxon>malvids</taxon>
        <taxon>Brassicales</taxon>
        <taxon>Brassicaceae</taxon>
        <taxon>Eutremeae</taxon>
        <taxon>Eutrema</taxon>
    </lineage>
</organism>
<dbReference type="Proteomes" id="UP000030689">
    <property type="component" value="Unassembled WGS sequence"/>
</dbReference>
<proteinExistence type="predicted"/>
<dbReference type="Gramene" id="ESQ43589">
    <property type="protein sequence ID" value="ESQ43589"/>
    <property type="gene ID" value="EUTSA_v10015044mg"/>
</dbReference>
<evidence type="ECO:0000313" key="2">
    <source>
        <dbReference type="Proteomes" id="UP000030689"/>
    </source>
</evidence>
<accession>V4LIQ3</accession>
<dbReference type="AlphaFoldDB" id="V4LIQ3"/>
<name>V4LIQ3_EUTSA</name>
<evidence type="ECO:0000313" key="1">
    <source>
        <dbReference type="EMBL" id="ESQ43589.1"/>
    </source>
</evidence>
<reference evidence="1 2" key="1">
    <citation type="journal article" date="2013" name="Front. Plant Sci.">
        <title>The Reference Genome of the Halophytic Plant Eutrema salsugineum.</title>
        <authorList>
            <person name="Yang R."/>
            <person name="Jarvis D.E."/>
            <person name="Chen H."/>
            <person name="Beilstein M.A."/>
            <person name="Grimwood J."/>
            <person name="Jenkins J."/>
            <person name="Shu S."/>
            <person name="Prochnik S."/>
            <person name="Xin M."/>
            <person name="Ma C."/>
            <person name="Schmutz J."/>
            <person name="Wing R.A."/>
            <person name="Mitchell-Olds T."/>
            <person name="Schumaker K.S."/>
            <person name="Wang X."/>
        </authorList>
    </citation>
    <scope>NUCLEOTIDE SEQUENCE [LARGE SCALE GENOMIC DNA]</scope>
</reference>
<keyword evidence="2" id="KW-1185">Reference proteome</keyword>
<gene>
    <name evidence="1" type="ORF">EUTSA_v10015044mg</name>
</gene>
<dbReference type="EMBL" id="KI517464">
    <property type="protein sequence ID" value="ESQ43589.1"/>
    <property type="molecule type" value="Genomic_DNA"/>
</dbReference>
<dbReference type="KEGG" id="eus:EUTSA_v10015044mg"/>